<organism evidence="2 3">
    <name type="scientific">Mycolicibacterium obuense</name>
    <dbReference type="NCBI Taxonomy" id="1807"/>
    <lineage>
        <taxon>Bacteria</taxon>
        <taxon>Bacillati</taxon>
        <taxon>Actinomycetota</taxon>
        <taxon>Actinomycetes</taxon>
        <taxon>Mycobacteriales</taxon>
        <taxon>Mycobacteriaceae</taxon>
        <taxon>Mycolicibacterium</taxon>
    </lineage>
</organism>
<dbReference type="Proteomes" id="UP000036313">
    <property type="component" value="Unassembled WGS sequence"/>
</dbReference>
<dbReference type="Pfam" id="PF03364">
    <property type="entry name" value="Polyketide_cyc"/>
    <property type="match status" value="1"/>
</dbReference>
<dbReference type="PANTHER" id="PTHR33824:SF7">
    <property type="entry name" value="POLYKETIDE CYCLASE_DEHYDRASE AND LIPID TRANSPORT SUPERFAMILY PROTEIN"/>
    <property type="match status" value="1"/>
</dbReference>
<dbReference type="CDD" id="cd07817">
    <property type="entry name" value="SRPBCC_8"/>
    <property type="match status" value="1"/>
</dbReference>
<dbReference type="RefSeq" id="WP_048424542.1">
    <property type="nucleotide sequence ID" value="NZ_JYNU01000036.1"/>
</dbReference>
<dbReference type="InterPro" id="IPR047137">
    <property type="entry name" value="ORF3"/>
</dbReference>
<reference evidence="2 3" key="1">
    <citation type="journal article" date="2015" name="Genome Biol. Evol.">
        <title>Characterization of Three Mycobacterium spp. with Potential Use in Bioremediation by Genome Sequencing and Comparative Genomics.</title>
        <authorList>
            <person name="Das S."/>
            <person name="Pettersson B.M."/>
            <person name="Behra P.R."/>
            <person name="Ramesh M."/>
            <person name="Dasgupta S."/>
            <person name="Bhattacharya A."/>
            <person name="Kirsebom L.A."/>
        </authorList>
    </citation>
    <scope>NUCLEOTIDE SEQUENCE [LARGE SCALE GENOMIC DNA]</scope>
    <source>
        <strain evidence="2 3">DSM 44075</strain>
    </source>
</reference>
<accession>A0A0J6VQY6</accession>
<dbReference type="PANTHER" id="PTHR33824">
    <property type="entry name" value="POLYKETIDE CYCLASE/DEHYDRASE AND LIPID TRANSPORT SUPERFAMILY PROTEIN"/>
    <property type="match status" value="1"/>
</dbReference>
<evidence type="ECO:0000259" key="1">
    <source>
        <dbReference type="Pfam" id="PF03364"/>
    </source>
</evidence>
<dbReference type="PATRIC" id="fig|1807.14.peg.4211"/>
<dbReference type="EMBL" id="JYNU01000036">
    <property type="protein sequence ID" value="KMO71897.1"/>
    <property type="molecule type" value="Genomic_DNA"/>
</dbReference>
<feature type="domain" description="Coenzyme Q-binding protein COQ10 START" evidence="1">
    <location>
        <begin position="10"/>
        <end position="129"/>
    </location>
</feature>
<gene>
    <name evidence="2" type="ORF">MOBUDSM44075_04183</name>
</gene>
<dbReference type="InterPro" id="IPR005031">
    <property type="entry name" value="COQ10_START"/>
</dbReference>
<proteinExistence type="predicted"/>
<dbReference type="AlphaFoldDB" id="A0A0J6VQY6"/>
<evidence type="ECO:0000313" key="3">
    <source>
        <dbReference type="Proteomes" id="UP000036313"/>
    </source>
</evidence>
<protein>
    <submittedName>
        <fullName evidence="2">Polyketide cyclase / dehydrase and lipid transport</fullName>
    </submittedName>
</protein>
<sequence>MATVTGSVEVGAPLSAVYNQWTQFTSFPEFMAGVERVTQIDDTHTHWVISFGGVTREFDATIVVQHPDQRLARNSTDGTTHSGVVSFETLDDTHTRVTVELSWEPAGLIEKVGQGLGFDDRQVRADLARFKSFIEKRGSETGAWRGEVPAG</sequence>
<dbReference type="SUPFAM" id="SSF55961">
    <property type="entry name" value="Bet v1-like"/>
    <property type="match status" value="1"/>
</dbReference>
<comment type="caution">
    <text evidence="2">The sequence shown here is derived from an EMBL/GenBank/DDBJ whole genome shotgun (WGS) entry which is preliminary data.</text>
</comment>
<dbReference type="InterPro" id="IPR023393">
    <property type="entry name" value="START-like_dom_sf"/>
</dbReference>
<name>A0A0J6VQY6_9MYCO</name>
<evidence type="ECO:0000313" key="2">
    <source>
        <dbReference type="EMBL" id="KMO71897.1"/>
    </source>
</evidence>
<dbReference type="Gene3D" id="3.30.530.20">
    <property type="match status" value="1"/>
</dbReference>